<proteinExistence type="predicted"/>
<keyword evidence="3" id="KW-1185">Reference proteome</keyword>
<dbReference type="EMBL" id="KN837163">
    <property type="protein sequence ID" value="KIJ38071.1"/>
    <property type="molecule type" value="Genomic_DNA"/>
</dbReference>
<reference evidence="2 3" key="1">
    <citation type="submission" date="2014-06" db="EMBL/GenBank/DDBJ databases">
        <title>Evolutionary Origins and Diversification of the Mycorrhizal Mutualists.</title>
        <authorList>
            <consortium name="DOE Joint Genome Institute"/>
            <consortium name="Mycorrhizal Genomics Consortium"/>
            <person name="Kohler A."/>
            <person name="Kuo A."/>
            <person name="Nagy L.G."/>
            <person name="Floudas D."/>
            <person name="Copeland A."/>
            <person name="Barry K.W."/>
            <person name="Cichocki N."/>
            <person name="Veneault-Fourrey C."/>
            <person name="LaButti K."/>
            <person name="Lindquist E.A."/>
            <person name="Lipzen A."/>
            <person name="Lundell T."/>
            <person name="Morin E."/>
            <person name="Murat C."/>
            <person name="Riley R."/>
            <person name="Ohm R."/>
            <person name="Sun H."/>
            <person name="Tunlid A."/>
            <person name="Henrissat B."/>
            <person name="Grigoriev I.V."/>
            <person name="Hibbett D.S."/>
            <person name="Martin F."/>
        </authorList>
    </citation>
    <scope>NUCLEOTIDE SEQUENCE [LARGE SCALE GENOMIC DNA]</scope>
    <source>
        <strain evidence="2 3">SS14</strain>
    </source>
</reference>
<organism evidence="2 3">
    <name type="scientific">Sphaerobolus stellatus (strain SS14)</name>
    <dbReference type="NCBI Taxonomy" id="990650"/>
    <lineage>
        <taxon>Eukaryota</taxon>
        <taxon>Fungi</taxon>
        <taxon>Dikarya</taxon>
        <taxon>Basidiomycota</taxon>
        <taxon>Agaricomycotina</taxon>
        <taxon>Agaricomycetes</taxon>
        <taxon>Phallomycetidae</taxon>
        <taxon>Geastrales</taxon>
        <taxon>Sphaerobolaceae</taxon>
        <taxon>Sphaerobolus</taxon>
    </lineage>
</organism>
<name>A0A0C9VKP4_SPHS4</name>
<sequence length="136" mass="15286">MRISHLRPSTSPPRLPASRTPTPHQKCPEPHEAGCTQAQITLLNALRAVVASHLALRNLHQHPFNDISLPQHRYPRDCLPHMAYTSPILHHLLPACLIPAPRRPNLRKPDFIPRHRVPLYSHSSCGRSSPPTTARS</sequence>
<dbReference type="Proteomes" id="UP000054279">
    <property type="component" value="Unassembled WGS sequence"/>
</dbReference>
<dbReference type="AlphaFoldDB" id="A0A0C9VKP4"/>
<evidence type="ECO:0000313" key="3">
    <source>
        <dbReference type="Proteomes" id="UP000054279"/>
    </source>
</evidence>
<evidence type="ECO:0000313" key="2">
    <source>
        <dbReference type="EMBL" id="KIJ38071.1"/>
    </source>
</evidence>
<evidence type="ECO:0000256" key="1">
    <source>
        <dbReference type="SAM" id="MobiDB-lite"/>
    </source>
</evidence>
<feature type="region of interest" description="Disordered" evidence="1">
    <location>
        <begin position="1"/>
        <end position="32"/>
    </location>
</feature>
<protein>
    <submittedName>
        <fullName evidence="2">Uncharacterized protein</fullName>
    </submittedName>
</protein>
<accession>A0A0C9VKP4</accession>
<gene>
    <name evidence="2" type="ORF">M422DRAFT_259219</name>
</gene>
<dbReference type="HOGENOM" id="CLU_1876760_0_0_1"/>